<evidence type="ECO:0000259" key="1">
    <source>
        <dbReference type="Pfam" id="PF00225"/>
    </source>
</evidence>
<evidence type="ECO:0000313" key="3">
    <source>
        <dbReference type="Proteomes" id="UP001054902"/>
    </source>
</evidence>
<sequence length="304" mass="33232">MRYESSTKGLYKQIPRKLLVQCTRLARSRGLCNRHAGLLCIHIEEGVQCSSLAIKDGLCRHHSPRVFCSHQDEKGVQCTNLARNGGLCKRHGGKLCSHQDAKGVQCTSLAVKDGLCTRHSPTVFCSHQDEKGVQCTNVARSGGLCDRHAGNYCSHQDEKGVQCTRLAVKDGLCTRHSPTVFCSHQDEKGVQCTNVARSGGLCMRHAVFKKPYCNPCSEQGIVTHAVNKLFAAKDMIEDTSQGSQNVPISVSVELLEIYNEQVRDLLSKKKDGSLKSLSIAVNSNEATGNIIKETSSVKEVTAQH</sequence>
<organism evidence="2 3">
    <name type="scientific">Chaetoceros tenuissimus</name>
    <dbReference type="NCBI Taxonomy" id="426638"/>
    <lineage>
        <taxon>Eukaryota</taxon>
        <taxon>Sar</taxon>
        <taxon>Stramenopiles</taxon>
        <taxon>Ochrophyta</taxon>
        <taxon>Bacillariophyta</taxon>
        <taxon>Coscinodiscophyceae</taxon>
        <taxon>Chaetocerotophycidae</taxon>
        <taxon>Chaetocerotales</taxon>
        <taxon>Chaetocerotaceae</taxon>
        <taxon>Chaetoceros</taxon>
    </lineage>
</organism>
<feature type="domain" description="Kinesin motor" evidence="1">
    <location>
        <begin position="217"/>
        <end position="297"/>
    </location>
</feature>
<name>A0AAD3H6U7_9STRA</name>
<dbReference type="GO" id="GO:0008017">
    <property type="term" value="F:microtubule binding"/>
    <property type="evidence" value="ECO:0007669"/>
    <property type="project" value="InterPro"/>
</dbReference>
<dbReference type="GO" id="GO:0005524">
    <property type="term" value="F:ATP binding"/>
    <property type="evidence" value="ECO:0007669"/>
    <property type="project" value="InterPro"/>
</dbReference>
<gene>
    <name evidence="2" type="ORF">CTEN210_08634</name>
</gene>
<comment type="caution">
    <text evidence="2">The sequence shown here is derived from an EMBL/GenBank/DDBJ whole genome shotgun (WGS) entry which is preliminary data.</text>
</comment>
<dbReference type="InterPro" id="IPR036961">
    <property type="entry name" value="Kinesin_motor_dom_sf"/>
</dbReference>
<dbReference type="GO" id="GO:0007018">
    <property type="term" value="P:microtubule-based movement"/>
    <property type="evidence" value="ECO:0007669"/>
    <property type="project" value="InterPro"/>
</dbReference>
<accession>A0AAD3H6U7</accession>
<dbReference type="Gene3D" id="3.40.850.10">
    <property type="entry name" value="Kinesin motor domain"/>
    <property type="match status" value="1"/>
</dbReference>
<dbReference type="GO" id="GO:0003777">
    <property type="term" value="F:microtubule motor activity"/>
    <property type="evidence" value="ECO:0007669"/>
    <property type="project" value="InterPro"/>
</dbReference>
<evidence type="ECO:0000313" key="2">
    <source>
        <dbReference type="EMBL" id="GFH52158.1"/>
    </source>
</evidence>
<dbReference type="PANTHER" id="PTHR31827:SF1">
    <property type="entry name" value="EMB|CAB89363.1"/>
    <property type="match status" value="1"/>
</dbReference>
<reference evidence="2 3" key="1">
    <citation type="journal article" date="2021" name="Sci. Rep.">
        <title>The genome of the diatom Chaetoceros tenuissimus carries an ancient integrated fragment of an extant virus.</title>
        <authorList>
            <person name="Hongo Y."/>
            <person name="Kimura K."/>
            <person name="Takaki Y."/>
            <person name="Yoshida Y."/>
            <person name="Baba S."/>
            <person name="Kobayashi G."/>
            <person name="Nagasaki K."/>
            <person name="Hano T."/>
            <person name="Tomaru Y."/>
        </authorList>
    </citation>
    <scope>NUCLEOTIDE SEQUENCE [LARGE SCALE GENOMIC DNA]</scope>
    <source>
        <strain evidence="2 3">NIES-3715</strain>
    </source>
</reference>
<dbReference type="SUPFAM" id="SSF52540">
    <property type="entry name" value="P-loop containing nucleoside triphosphate hydrolases"/>
    <property type="match status" value="1"/>
</dbReference>
<proteinExistence type="predicted"/>
<dbReference type="AlphaFoldDB" id="A0AAD3H6U7"/>
<dbReference type="PANTHER" id="PTHR31827">
    <property type="entry name" value="EMB|CAB89363.1"/>
    <property type="match status" value="1"/>
</dbReference>
<dbReference type="Pfam" id="PF00225">
    <property type="entry name" value="Kinesin"/>
    <property type="match status" value="1"/>
</dbReference>
<dbReference type="InterPro" id="IPR001752">
    <property type="entry name" value="Kinesin_motor_dom"/>
</dbReference>
<dbReference type="InterPro" id="IPR027417">
    <property type="entry name" value="P-loop_NTPase"/>
</dbReference>
<protein>
    <recommendedName>
        <fullName evidence="1">Kinesin motor domain-containing protein</fullName>
    </recommendedName>
</protein>
<dbReference type="Proteomes" id="UP001054902">
    <property type="component" value="Unassembled WGS sequence"/>
</dbReference>
<dbReference type="EMBL" id="BLLK01000045">
    <property type="protein sequence ID" value="GFH52158.1"/>
    <property type="molecule type" value="Genomic_DNA"/>
</dbReference>
<keyword evidence="3" id="KW-1185">Reference proteome</keyword>